<feature type="transmembrane region" description="Helical" evidence="5">
    <location>
        <begin position="188"/>
        <end position="205"/>
    </location>
</feature>
<feature type="transmembrane region" description="Helical" evidence="5">
    <location>
        <begin position="21"/>
        <end position="41"/>
    </location>
</feature>
<keyword evidence="8" id="KW-1185">Reference proteome</keyword>
<dbReference type="CDD" id="cd07042">
    <property type="entry name" value="STAS_SulP_like_sulfate_transporter"/>
    <property type="match status" value="1"/>
</dbReference>
<dbReference type="Gene3D" id="3.30.750.24">
    <property type="entry name" value="STAS domain"/>
    <property type="match status" value="1"/>
</dbReference>
<dbReference type="PANTHER" id="PTHR43310:SF1">
    <property type="entry name" value="SULFATE TRANSPORTER YBAR-RELATED"/>
    <property type="match status" value="1"/>
</dbReference>
<dbReference type="InterPro" id="IPR036513">
    <property type="entry name" value="STAS_dom_sf"/>
</dbReference>
<dbReference type="EMBL" id="CP054493">
    <property type="protein sequence ID" value="QOY55507.1"/>
    <property type="molecule type" value="Genomic_DNA"/>
</dbReference>
<dbReference type="PROSITE" id="PS50801">
    <property type="entry name" value="STAS"/>
    <property type="match status" value="1"/>
</dbReference>
<feature type="transmembrane region" description="Helical" evidence="5">
    <location>
        <begin position="372"/>
        <end position="404"/>
    </location>
</feature>
<keyword evidence="4 5" id="KW-0472">Membrane</keyword>
<dbReference type="KEGG" id="smas:HUE87_04540"/>
<feature type="transmembrane region" description="Helical" evidence="5">
    <location>
        <begin position="76"/>
        <end position="94"/>
    </location>
</feature>
<gene>
    <name evidence="7" type="ORF">HUE87_04540</name>
</gene>
<feature type="transmembrane region" description="Helical" evidence="5">
    <location>
        <begin position="47"/>
        <end position="64"/>
    </location>
</feature>
<evidence type="ECO:0000256" key="2">
    <source>
        <dbReference type="ARBA" id="ARBA00022692"/>
    </source>
</evidence>
<accession>A0A7S7M1U4</accession>
<organism evidence="7 8">
    <name type="scientific">Candidatus Sulfurimonas marisnigri</name>
    <dbReference type="NCBI Taxonomy" id="2740405"/>
    <lineage>
        <taxon>Bacteria</taxon>
        <taxon>Pseudomonadati</taxon>
        <taxon>Campylobacterota</taxon>
        <taxon>Epsilonproteobacteria</taxon>
        <taxon>Campylobacterales</taxon>
        <taxon>Sulfurimonadaceae</taxon>
        <taxon>Sulfurimonas</taxon>
    </lineage>
</organism>
<dbReference type="Pfam" id="PF00916">
    <property type="entry name" value="Sulfate_transp"/>
    <property type="match status" value="2"/>
</dbReference>
<keyword evidence="2 5" id="KW-0812">Transmembrane</keyword>
<feature type="transmembrane region" description="Helical" evidence="5">
    <location>
        <begin position="139"/>
        <end position="159"/>
    </location>
</feature>
<evidence type="ECO:0000256" key="1">
    <source>
        <dbReference type="ARBA" id="ARBA00004141"/>
    </source>
</evidence>
<reference evidence="7 8" key="1">
    <citation type="submission" date="2020-05" db="EMBL/GenBank/DDBJ databases">
        <title>Sulfurimonas marisnigri, sp. nov., and Sulfurimonas baltica, sp. nov., manganese oxide reducing chemolithoautotrophs of the class Epsilonproteobacteria isolated from the pelagic redoxclines of the Black and Baltic Seas and emended description of the genus Sulfurimonas.</title>
        <authorList>
            <person name="Henkel J.V."/>
            <person name="Laudan C."/>
            <person name="Werner J."/>
            <person name="Neu T."/>
            <person name="Plewe S."/>
            <person name="Sproer C."/>
            <person name="Bunk B."/>
            <person name="Schulz-Vogt H.N."/>
        </authorList>
    </citation>
    <scope>NUCLEOTIDE SEQUENCE [LARGE SCALE GENOMIC DNA]</scope>
    <source>
        <strain evidence="7 8">SoZ1</strain>
    </source>
</reference>
<name>A0A7S7M1U4_9BACT</name>
<evidence type="ECO:0000313" key="8">
    <source>
        <dbReference type="Proteomes" id="UP000593836"/>
    </source>
</evidence>
<feature type="transmembrane region" description="Helical" evidence="5">
    <location>
        <begin position="106"/>
        <end position="127"/>
    </location>
</feature>
<evidence type="ECO:0000313" key="7">
    <source>
        <dbReference type="EMBL" id="QOY55507.1"/>
    </source>
</evidence>
<dbReference type="InterPro" id="IPR011547">
    <property type="entry name" value="SLC26A/SulP_dom"/>
</dbReference>
<dbReference type="GO" id="GO:0016020">
    <property type="term" value="C:membrane"/>
    <property type="evidence" value="ECO:0007669"/>
    <property type="project" value="UniProtKB-SubCell"/>
</dbReference>
<evidence type="ECO:0000256" key="4">
    <source>
        <dbReference type="ARBA" id="ARBA00023136"/>
    </source>
</evidence>
<dbReference type="InterPro" id="IPR052706">
    <property type="entry name" value="Membrane-Transporter-like"/>
</dbReference>
<evidence type="ECO:0000259" key="6">
    <source>
        <dbReference type="PROSITE" id="PS50801"/>
    </source>
</evidence>
<feature type="transmembrane region" description="Helical" evidence="5">
    <location>
        <begin position="318"/>
        <end position="351"/>
    </location>
</feature>
<feature type="transmembrane region" description="Helical" evidence="5">
    <location>
        <begin position="165"/>
        <end position="181"/>
    </location>
</feature>
<proteinExistence type="predicted"/>
<sequence length="517" mass="54732">MKVNELFDLKKYSSVNIKNDILSGLVVAVALVPEAIAFSFIAGVSPIVGLYTAFILGLITALIGGKPGMISGATGAVAIVLVGLSLEANALLSAQGLANEAIVMGVLHYILLATVVAGLIQISIGMLKLGKFIRLVPTPAIHGFVNGLAIVIATAQFKFFDNQGYMMYILVAVTMAIMYILPKYTKAIPAGLIAIITITLGVYFTQTNTLLLSGLADMSQFAGQLPSFGIPDYLFSLDAIIIVLPYAVIVALVGIIESLLTLSVLDELSNTRGSANKECIAQGTGNVTCGFFGGMAGCAMIGQSIINYTSGGIGRLSSFVAAVGLIILVVSMSSVLNAIPVAVLVGIMFMVSIGTFEWSSFSRLSRMPRTDAFVMVAVTLITVAEDLAIAVIAGVIISALAFAWKHARIFATVNTEDDGTRVYRLDGPLFFGSATTFADNFDIPNDPPKVVIDFKNARVMDSSGVEAIDAITKKYEDAGKNLLLRHLSADCKAILKKAGPHCSYEEDDPTYKVAYNY</sequence>
<dbReference type="InterPro" id="IPR002645">
    <property type="entry name" value="STAS_dom"/>
</dbReference>
<dbReference type="RefSeq" id="WP_194367546.1">
    <property type="nucleotide sequence ID" value="NZ_CP054493.1"/>
</dbReference>
<comment type="subcellular location">
    <subcellularLocation>
        <location evidence="1">Membrane</location>
        <topology evidence="1">Multi-pass membrane protein</topology>
    </subcellularLocation>
</comment>
<evidence type="ECO:0000256" key="3">
    <source>
        <dbReference type="ARBA" id="ARBA00022989"/>
    </source>
</evidence>
<evidence type="ECO:0000256" key="5">
    <source>
        <dbReference type="SAM" id="Phobius"/>
    </source>
</evidence>
<dbReference type="SUPFAM" id="SSF52091">
    <property type="entry name" value="SpoIIaa-like"/>
    <property type="match status" value="1"/>
</dbReference>
<dbReference type="Proteomes" id="UP000593836">
    <property type="component" value="Chromosome"/>
</dbReference>
<dbReference type="AlphaFoldDB" id="A0A7S7M1U4"/>
<feature type="domain" description="STAS" evidence="6">
    <location>
        <begin position="410"/>
        <end position="499"/>
    </location>
</feature>
<protein>
    <submittedName>
        <fullName evidence="7">SulP family inorganic anion transporter</fullName>
    </submittedName>
</protein>
<feature type="transmembrane region" description="Helical" evidence="5">
    <location>
        <begin position="239"/>
        <end position="265"/>
    </location>
</feature>
<feature type="transmembrane region" description="Helical" evidence="5">
    <location>
        <begin position="286"/>
        <end position="306"/>
    </location>
</feature>
<dbReference type="PANTHER" id="PTHR43310">
    <property type="entry name" value="SULFATE TRANSPORTER YBAR-RELATED"/>
    <property type="match status" value="1"/>
</dbReference>
<keyword evidence="3 5" id="KW-1133">Transmembrane helix</keyword>
<dbReference type="Pfam" id="PF01740">
    <property type="entry name" value="STAS"/>
    <property type="match status" value="1"/>
</dbReference>